<name>A0A6J5QLM5_9CAUD</name>
<evidence type="ECO:0000313" key="4">
    <source>
        <dbReference type="EMBL" id="CAB5228424.1"/>
    </source>
</evidence>
<gene>
    <name evidence="2" type="ORF">UFOVP1095_15</name>
    <name evidence="3" type="ORF">UFOVP1452_15</name>
    <name evidence="4" type="ORF">UFOVP1540_44</name>
    <name evidence="1" type="ORF">UFOVP918_15</name>
</gene>
<proteinExistence type="predicted"/>
<sequence length="257" mass="28140">MSGELITQEQENRPAVVSEQTSLLSIIERASRDSTVDIDKMERLMQMHERMMDKKAESEFNDALVACQGECGRISADANNPQTRSKYATYAKLDSVLRPIYTRHGIAISYNTEDSPKPEHIRVTAHVSRKGYTRMYRVDMPADGKGAKGGDVMTKTHAAGSAMSYGARYLLKGIFNISIGEHDDDGNGAGNMRRMTEQAKADWHAAIEGCSDEAAAKAMWQKVAQSTTAAGDVEAHEQLRAALTAKLKSLKSAKVAI</sequence>
<dbReference type="EMBL" id="LR797401">
    <property type="protein sequence ID" value="CAB4213941.1"/>
    <property type="molecule type" value="Genomic_DNA"/>
</dbReference>
<dbReference type="EMBL" id="LR798384">
    <property type="protein sequence ID" value="CAB5228424.1"/>
    <property type="molecule type" value="Genomic_DNA"/>
</dbReference>
<evidence type="ECO:0000313" key="1">
    <source>
        <dbReference type="EMBL" id="CAB4171392.1"/>
    </source>
</evidence>
<dbReference type="Pfam" id="PF04404">
    <property type="entry name" value="ERF"/>
    <property type="match status" value="1"/>
</dbReference>
<evidence type="ECO:0000313" key="2">
    <source>
        <dbReference type="EMBL" id="CAB4182381.1"/>
    </source>
</evidence>
<accession>A0A6J5QLM5</accession>
<dbReference type="EMBL" id="LR796867">
    <property type="protein sequence ID" value="CAB4171392.1"/>
    <property type="molecule type" value="Genomic_DNA"/>
</dbReference>
<evidence type="ECO:0000313" key="3">
    <source>
        <dbReference type="EMBL" id="CAB4213941.1"/>
    </source>
</evidence>
<dbReference type="InterPro" id="IPR007499">
    <property type="entry name" value="ERF_bacteria_virus"/>
</dbReference>
<organism evidence="2">
    <name type="scientific">uncultured Caudovirales phage</name>
    <dbReference type="NCBI Taxonomy" id="2100421"/>
    <lineage>
        <taxon>Viruses</taxon>
        <taxon>Duplodnaviria</taxon>
        <taxon>Heunggongvirae</taxon>
        <taxon>Uroviricota</taxon>
        <taxon>Caudoviricetes</taxon>
        <taxon>Peduoviridae</taxon>
        <taxon>Maltschvirus</taxon>
        <taxon>Maltschvirus maltsch</taxon>
    </lineage>
</organism>
<dbReference type="EMBL" id="LR797032">
    <property type="protein sequence ID" value="CAB4182381.1"/>
    <property type="molecule type" value="Genomic_DNA"/>
</dbReference>
<reference evidence="2" key="1">
    <citation type="submission" date="2020-05" db="EMBL/GenBank/DDBJ databases">
        <authorList>
            <person name="Chiriac C."/>
            <person name="Salcher M."/>
            <person name="Ghai R."/>
            <person name="Kavagutti S V."/>
        </authorList>
    </citation>
    <scope>NUCLEOTIDE SEQUENCE</scope>
</reference>
<protein>
    <submittedName>
        <fullName evidence="2">Essential recombination function protein</fullName>
    </submittedName>
</protein>